<dbReference type="EMBL" id="SNRY01000132">
    <property type="protein sequence ID" value="KAA6346375.1"/>
    <property type="molecule type" value="Genomic_DNA"/>
</dbReference>
<dbReference type="Pfam" id="PF07715">
    <property type="entry name" value="Plug"/>
    <property type="match status" value="1"/>
</dbReference>
<dbReference type="SUPFAM" id="SSF56935">
    <property type="entry name" value="Porins"/>
    <property type="match status" value="1"/>
</dbReference>
<gene>
    <name evidence="7" type="ORF">EZS27_006092</name>
</gene>
<keyword evidence="7" id="KW-0675">Receptor</keyword>
<keyword evidence="5" id="KW-0998">Cell outer membrane</keyword>
<reference evidence="7" key="1">
    <citation type="submission" date="2019-03" db="EMBL/GenBank/DDBJ databases">
        <title>Single cell metagenomics reveals metabolic interactions within the superorganism composed of flagellate Streblomastix strix and complex community of Bacteroidetes bacteria on its surface.</title>
        <authorList>
            <person name="Treitli S.C."/>
            <person name="Kolisko M."/>
            <person name="Husnik F."/>
            <person name="Keeling P."/>
            <person name="Hampl V."/>
        </authorList>
    </citation>
    <scope>NUCLEOTIDE SEQUENCE</scope>
    <source>
        <strain evidence="7">STM</strain>
    </source>
</reference>
<comment type="subcellular location">
    <subcellularLocation>
        <location evidence="1">Cell outer membrane</location>
        <topology evidence="1">Multi-pass membrane protein</topology>
    </subcellularLocation>
</comment>
<dbReference type="InterPro" id="IPR036942">
    <property type="entry name" value="Beta-barrel_TonB_sf"/>
</dbReference>
<dbReference type="InterPro" id="IPR023997">
    <property type="entry name" value="TonB-dep_OMP_SusC/RagA_CS"/>
</dbReference>
<organism evidence="7">
    <name type="scientific">termite gut metagenome</name>
    <dbReference type="NCBI Taxonomy" id="433724"/>
    <lineage>
        <taxon>unclassified sequences</taxon>
        <taxon>metagenomes</taxon>
        <taxon>organismal metagenomes</taxon>
    </lineage>
</organism>
<dbReference type="NCBIfam" id="TIGR04056">
    <property type="entry name" value="OMP_RagA_SusC"/>
    <property type="match status" value="1"/>
</dbReference>
<evidence type="ECO:0000313" key="7">
    <source>
        <dbReference type="EMBL" id="KAA6346375.1"/>
    </source>
</evidence>
<dbReference type="NCBIfam" id="TIGR04057">
    <property type="entry name" value="SusC_RagA_signa"/>
    <property type="match status" value="1"/>
</dbReference>
<name>A0A5J4SMG6_9ZZZZ</name>
<evidence type="ECO:0000259" key="6">
    <source>
        <dbReference type="Pfam" id="PF07715"/>
    </source>
</evidence>
<evidence type="ECO:0000256" key="1">
    <source>
        <dbReference type="ARBA" id="ARBA00004571"/>
    </source>
</evidence>
<dbReference type="GO" id="GO:0009279">
    <property type="term" value="C:cell outer membrane"/>
    <property type="evidence" value="ECO:0007669"/>
    <property type="project" value="UniProtKB-SubCell"/>
</dbReference>
<dbReference type="Gene3D" id="2.40.170.20">
    <property type="entry name" value="TonB-dependent receptor, beta-barrel domain"/>
    <property type="match status" value="1"/>
</dbReference>
<dbReference type="InterPro" id="IPR023996">
    <property type="entry name" value="TonB-dep_OMP_SusC/RagA"/>
</dbReference>
<dbReference type="Pfam" id="PF13715">
    <property type="entry name" value="CarbopepD_reg_2"/>
    <property type="match status" value="1"/>
</dbReference>
<evidence type="ECO:0000256" key="5">
    <source>
        <dbReference type="ARBA" id="ARBA00023237"/>
    </source>
</evidence>
<keyword evidence="4" id="KW-0472">Membrane</keyword>
<dbReference type="Gene3D" id="2.170.130.10">
    <property type="entry name" value="TonB-dependent receptor, plug domain"/>
    <property type="match status" value="1"/>
</dbReference>
<accession>A0A5J4SMG6</accession>
<dbReference type="Gene3D" id="2.60.40.1120">
    <property type="entry name" value="Carboxypeptidase-like, regulatory domain"/>
    <property type="match status" value="1"/>
</dbReference>
<keyword evidence="3" id="KW-0812">Transmembrane</keyword>
<dbReference type="InterPro" id="IPR012910">
    <property type="entry name" value="Plug_dom"/>
</dbReference>
<dbReference type="AlphaFoldDB" id="A0A5J4SMG6"/>
<sequence length="1130" mass="125371">MLCEKKIKLIGAFVFAIGLCLSGNTWAKNNEKTENASVTQQGATLKGTVKDELGPVIGASVAIKGTAIGTVTNSNGNFELQKVTKGAVIRISCVGYAPQDITYTGQATLSVTLVEDATLLTDVVVTALGVKRSQKALGYSMTEVKGEDLMTNNINPIASLQGKVAGLEIAGSDGGMFGSVKIQVRGASTLKNNNQPIYVVDGVVLDNSVSDTRVNSEYQADPNDWGNELRNLNPNDFETVSVLKGAAATALYGSRGLNGAVVITTKSGRKSQGLGINFSQTFGIDHYYKEPDLQYVYGDGAFSGAVSWGEKDADGNVYKFDNQHQFYLGGDGVPELLIYYGFGPRYDGRPIRGYDGEMTTYDPYYNSIRDTYNLGFNSTTNVSVNGGNEKTTFYNSISYRNQSGTLPSNTFERLTLLSKVSHQLTSKVSLGASLTFANAKPANPQPNVAERYVQRDVSNNYDPNYYRHKYKGEHGGMATGDDKYSEAPSKDFWWNLYENERFQKETNVRPALELSIDLLSWLKLRLEGNYNYFYRRYEQKEMGSGYAREGGSYRLENYSKEQTNFYTTFQANKTLGDWSFGGFLRGEYFNNFEENTAVWTEGGLIVPGQFFINNSKNQIKSSGNINNTRRIMSTAFSANASWKEQLFVDITGRNDWSSALIYSTGTGNYSYFYPSISTSWLLNEAFALPDWISLAKLRASWAQVGNDTDPYSINSAYSVNSHQQNGYMLYTLSIPESSKSLSLKPERKNSLELGLDWRFFQSRLNLDVALYKDNTIDQIMSIPVPYASGISSQLVNAGNIQGKGIEVALGIVPIKTKDWRWDVNFTYTRHEGKVISLHENVANYISLEGQTGGDFMVMSVAQENGAYGTLMTNVKPRIDEKTGLELYTWNNTYRSPYSLRSGKTEEIGKITPDFLGSILTDLKWKNVGLRIALDTDIGRYVASYPSRYGKAYGATESSLKYSAPEYGGVTWTSKYDGKTYSDGYIPPGVIQAGSRITQPDGSVYVVADGGEKFQTLYEKGIVEPTHASTWHRLRGDWGLGVLEDDWFCKADFVALREVTFSYRLPVSIATKIKAKNLTLSLSGRNLAYLYNTAPSHENPESVRGTHSGEFRLRSFQGFTANYFFTINADF</sequence>
<dbReference type="InterPro" id="IPR008969">
    <property type="entry name" value="CarboxyPept-like_regulatory"/>
</dbReference>
<proteinExistence type="predicted"/>
<keyword evidence="2" id="KW-0813">Transport</keyword>
<protein>
    <submittedName>
        <fullName evidence="7">Putative TonB-dependent receptor</fullName>
    </submittedName>
</protein>
<feature type="domain" description="TonB-dependent receptor plug" evidence="6">
    <location>
        <begin position="136"/>
        <end position="260"/>
    </location>
</feature>
<dbReference type="InterPro" id="IPR039426">
    <property type="entry name" value="TonB-dep_rcpt-like"/>
</dbReference>
<dbReference type="SUPFAM" id="SSF49464">
    <property type="entry name" value="Carboxypeptidase regulatory domain-like"/>
    <property type="match status" value="1"/>
</dbReference>
<evidence type="ECO:0000256" key="3">
    <source>
        <dbReference type="ARBA" id="ARBA00022692"/>
    </source>
</evidence>
<evidence type="ECO:0000256" key="4">
    <source>
        <dbReference type="ARBA" id="ARBA00023136"/>
    </source>
</evidence>
<dbReference type="PROSITE" id="PS52016">
    <property type="entry name" value="TONB_DEPENDENT_REC_3"/>
    <property type="match status" value="1"/>
</dbReference>
<evidence type="ECO:0000256" key="2">
    <source>
        <dbReference type="ARBA" id="ARBA00022448"/>
    </source>
</evidence>
<dbReference type="InterPro" id="IPR037066">
    <property type="entry name" value="Plug_dom_sf"/>
</dbReference>
<comment type="caution">
    <text evidence="7">The sequence shown here is derived from an EMBL/GenBank/DDBJ whole genome shotgun (WGS) entry which is preliminary data.</text>
</comment>